<name>A0A514A0A0_9CAUD</name>
<proteinExistence type="predicted"/>
<accession>A0A514A0A0</accession>
<protein>
    <submittedName>
        <fullName evidence="1">Uncharacterized protein</fullName>
    </submittedName>
</protein>
<evidence type="ECO:0000313" key="1">
    <source>
        <dbReference type="EMBL" id="QDH46694.1"/>
    </source>
</evidence>
<organism evidence="1 2">
    <name type="scientific">Aeromonas phage LAh_7</name>
    <dbReference type="NCBI Taxonomy" id="2591031"/>
    <lineage>
        <taxon>Viruses</taxon>
        <taxon>Duplodnaviria</taxon>
        <taxon>Heunggongvirae</taxon>
        <taxon>Uroviricota</taxon>
        <taxon>Caudoviricetes</taxon>
        <taxon>Casjensviridae</taxon>
        <taxon>Sharonstreetvirus</taxon>
        <taxon>Sharonstreetvirus LAh7</taxon>
    </lineage>
</organism>
<sequence>MAFKDTATRGEAMIKAAALGATHYQVWSTLYNGHWIVSSVAFFDLNAPCDVPGCKLEVATWQAGMGSFSPYRRASSYGDGHNADRADRDAMAITPLAPIPDEYRADGEGAL</sequence>
<gene>
    <name evidence="1" type="ORF">LAh7_11</name>
</gene>
<dbReference type="EMBL" id="MK838113">
    <property type="protein sequence ID" value="QDH46694.1"/>
    <property type="molecule type" value="Genomic_DNA"/>
</dbReference>
<evidence type="ECO:0000313" key="2">
    <source>
        <dbReference type="Proteomes" id="UP000318298"/>
    </source>
</evidence>
<keyword evidence="2" id="KW-1185">Reference proteome</keyword>
<dbReference type="Proteomes" id="UP000318298">
    <property type="component" value="Segment"/>
</dbReference>
<reference evidence="1 2" key="1">
    <citation type="submission" date="2019-04" db="EMBL/GenBank/DDBJ databases">
        <title>Novel bacteriophages capable of disrupting biofilms from clinical strains of Aeromonas hydrophila with intrinsic antibiotic resistance.</title>
        <authorList>
            <person name="Kabwe M."/>
            <person name="Brown T.L."/>
            <person name="Speirs L."/>
            <person name="Ku H."/>
            <person name="Leach M."/>
            <person name="Chan H.T."/>
            <person name="Petrovski S."/>
            <person name="Lock P."/>
            <person name="Tucci J."/>
        </authorList>
    </citation>
    <scope>NUCLEOTIDE SEQUENCE [LARGE SCALE GENOMIC DNA]</scope>
</reference>